<organism evidence="1 2">
    <name type="scientific">Rhodoblastus acidophilus</name>
    <name type="common">Rhodopseudomonas acidophila</name>
    <dbReference type="NCBI Taxonomy" id="1074"/>
    <lineage>
        <taxon>Bacteria</taxon>
        <taxon>Pseudomonadati</taxon>
        <taxon>Pseudomonadota</taxon>
        <taxon>Alphaproteobacteria</taxon>
        <taxon>Hyphomicrobiales</taxon>
        <taxon>Rhodoblastaceae</taxon>
        <taxon>Rhodoblastus</taxon>
    </lineage>
</organism>
<name>A0A6N8DRW5_RHOAC</name>
<dbReference type="EMBL" id="WNKS01000018">
    <property type="protein sequence ID" value="MTV32566.1"/>
    <property type="molecule type" value="Genomic_DNA"/>
</dbReference>
<dbReference type="OrthoDB" id="9811423at2"/>
<evidence type="ECO:0000313" key="2">
    <source>
        <dbReference type="Proteomes" id="UP000439113"/>
    </source>
</evidence>
<dbReference type="InterPro" id="IPR010710">
    <property type="entry name" value="DUF1289"/>
</dbReference>
<evidence type="ECO:0000313" key="1">
    <source>
        <dbReference type="EMBL" id="MTV32566.1"/>
    </source>
</evidence>
<dbReference type="Pfam" id="PF21973">
    <property type="entry name" value="DUF6925"/>
    <property type="match status" value="1"/>
</dbReference>
<protein>
    <submittedName>
        <fullName evidence="1">DUF1289 domain-containing protein</fullName>
    </submittedName>
</protein>
<dbReference type="InterPro" id="IPR053838">
    <property type="entry name" value="DUF6925"/>
</dbReference>
<dbReference type="Pfam" id="PF06945">
    <property type="entry name" value="DUF1289"/>
    <property type="match status" value="1"/>
</dbReference>
<dbReference type="Proteomes" id="UP000439113">
    <property type="component" value="Unassembled WGS sequence"/>
</dbReference>
<dbReference type="AlphaFoldDB" id="A0A6N8DRW5"/>
<dbReference type="PANTHER" id="PTHR35175:SF2">
    <property type="entry name" value="DUF1289 DOMAIN-CONTAINING PROTEIN"/>
    <property type="match status" value="1"/>
</dbReference>
<proteinExistence type="predicted"/>
<dbReference type="RefSeq" id="WP_155447256.1">
    <property type="nucleotide sequence ID" value="NZ_JAOQNR010000007.1"/>
</dbReference>
<dbReference type="PANTHER" id="PTHR35175">
    <property type="entry name" value="DUF1289 DOMAIN-CONTAINING PROTEIN"/>
    <property type="match status" value="1"/>
</dbReference>
<gene>
    <name evidence="1" type="ORF">GJ654_16390</name>
</gene>
<accession>A0A6N8DRW5</accession>
<reference evidence="1 2" key="1">
    <citation type="submission" date="2019-11" db="EMBL/GenBank/DDBJ databases">
        <title>Whole-genome sequence of a Rhodoblastus acidophilus DSM 142.</title>
        <authorList>
            <person name="Kyndt J.A."/>
            <person name="Meyer T.E."/>
        </authorList>
    </citation>
    <scope>NUCLEOTIDE SEQUENCE [LARGE SCALE GENOMIC DNA]</scope>
    <source>
        <strain evidence="1 2">DSM 142</strain>
    </source>
</reference>
<comment type="caution">
    <text evidence="1">The sequence shown here is derived from an EMBL/GenBank/DDBJ whole genome shotgun (WGS) entry which is preliminary data.</text>
</comment>
<sequence>MLTSPCTGVCQIDKSGFCRGCGRTREEIGAWRNAGEDFRRHVWAELPQRRAALGIKLYRKDWSASDVREFVVASLRRGGVWSAGGLEFRAEGSEVQVEGGVLRCVSPRGALSFALDGSACAFATGEGDDTIILATPRRGTAPSGLRRLGPDVEAVRERDRTGILYDLGFGDAGCIYCVRATNPGLIARLDTLAGREGRAILAELSKNSAPDGVVLTGIGRIEVFGGVPFSGEGTLEISPTYVACAVLTRG</sequence>